<accession>A0ABS6DPJ3</accession>
<keyword evidence="1" id="KW-0812">Transmembrane</keyword>
<evidence type="ECO:0000313" key="3">
    <source>
        <dbReference type="Proteomes" id="UP000718793"/>
    </source>
</evidence>
<sequence>MENKDTDISYENIHINPITNFYEKNVHEIEAYINKFIDLRYKQINNNVEANVNLKLKQIKMHREDIEKKAKSLSVKLKKFINFIIFALFFVLIGFAFWKIFKKNKNVINEFNNFRTNKNKVIAQITNEKQKLLYKIFNSFSLNDVKKFILSQMGIFKVNNNNFHEVLENINVTNPKVPIFFRSIEKYDIRNNFFYDLDFYNLTYSNILYTGSRLVRYVKDGKTYTKTVVANYQHPAPFLNQIHTTLYLTNYLPNLRFISTQPLTAQQVKKMTKRNELILENKEIYSRYNFKYNDELSFVNFFQLITQEKYIDWYDYATKNNIFNADFEKTSNGFIVYNKKHEVYNKILKNNSDWFLKITHTKNSETLSIEDIKLEVKSYIKEYIKDILASLTLIFSNKYLASETYNENKQFSFEYVDKQNIQNHDTQTYNNLFFINKLNNNKYFSLKTKKPARDFIYEKFQRSVLGNNVHFINLDQWSWYIEKKIKYVTVSDFNVGAVSVRVDYDDYIKFSENKTIIFSSNYKLKNNQFINSFVNKTDDSISVYDTEDKSLLYTILTHKLYWNFQLNIDKELLNDSIEIIKNFNNLFKTYRNFYSLEIDSEGIYVFINEPNEIPKNITMEMVSFINNI</sequence>
<gene>
    <name evidence="2" type="ORF">KQ875_01360</name>
</gene>
<keyword evidence="3" id="KW-1185">Reference proteome</keyword>
<keyword evidence="1" id="KW-1133">Transmembrane helix</keyword>
<evidence type="ECO:0000256" key="1">
    <source>
        <dbReference type="SAM" id="Phobius"/>
    </source>
</evidence>
<protein>
    <submittedName>
        <fullName evidence="2">Uncharacterized protein</fullName>
    </submittedName>
</protein>
<comment type="caution">
    <text evidence="2">The sequence shown here is derived from an EMBL/GenBank/DDBJ whole genome shotgun (WGS) entry which is preliminary data.</text>
</comment>
<proteinExistence type="predicted"/>
<dbReference type="EMBL" id="JAHMHH010000001">
    <property type="protein sequence ID" value="MBU4692242.1"/>
    <property type="molecule type" value="Genomic_DNA"/>
</dbReference>
<reference evidence="2" key="1">
    <citation type="submission" date="2021-06" db="EMBL/GenBank/DDBJ databases">
        <title>Novel Mycoplasma species detected in California sea lions (Zalophus californianus) from the USA.</title>
        <authorList>
            <person name="Volokhov D.V."/>
            <person name="Furtak V.A."/>
            <person name="Zagorodnyaya T.A."/>
        </authorList>
    </citation>
    <scope>NUCLEOTIDE SEQUENCE [LARGE SCALE GENOMIC DNA]</scope>
    <source>
        <strain evidence="2">CSL 5346</strain>
    </source>
</reference>
<dbReference type="RefSeq" id="WP_216488642.1">
    <property type="nucleotide sequence ID" value="NZ_JAHMHH010000001.1"/>
</dbReference>
<feature type="transmembrane region" description="Helical" evidence="1">
    <location>
        <begin position="80"/>
        <end position="101"/>
    </location>
</feature>
<organism evidence="2 3">
    <name type="scientific">Mycoplasma zalophi</name>
    <dbReference type="NCBI Taxonomy" id="191287"/>
    <lineage>
        <taxon>Bacteria</taxon>
        <taxon>Bacillati</taxon>
        <taxon>Mycoplasmatota</taxon>
        <taxon>Mollicutes</taxon>
        <taxon>Mycoplasmataceae</taxon>
        <taxon>Mycoplasma</taxon>
    </lineage>
</organism>
<evidence type="ECO:0000313" key="2">
    <source>
        <dbReference type="EMBL" id="MBU4692242.1"/>
    </source>
</evidence>
<name>A0ABS6DPJ3_9MOLU</name>
<dbReference type="Proteomes" id="UP000718793">
    <property type="component" value="Unassembled WGS sequence"/>
</dbReference>
<keyword evidence="1" id="KW-0472">Membrane</keyword>